<dbReference type="Gene3D" id="3.40.50.2000">
    <property type="entry name" value="Glycogen Phosphorylase B"/>
    <property type="match status" value="1"/>
</dbReference>
<dbReference type="AlphaFoldDB" id="A0A3B0Y9D4"/>
<gene>
    <name evidence="1" type="ORF">MNBD_GAMMA12-1444</name>
</gene>
<accession>A0A3B0Y9D4</accession>
<proteinExistence type="predicted"/>
<dbReference type="SUPFAM" id="SSF53756">
    <property type="entry name" value="UDP-Glycosyltransferase/glycogen phosphorylase"/>
    <property type="match status" value="1"/>
</dbReference>
<protein>
    <recommendedName>
        <fullName evidence="2">Glycosyl transferase family 28 C-terminal domain-containing protein</fullName>
    </recommendedName>
</protein>
<organism evidence="1">
    <name type="scientific">hydrothermal vent metagenome</name>
    <dbReference type="NCBI Taxonomy" id="652676"/>
    <lineage>
        <taxon>unclassified sequences</taxon>
        <taxon>metagenomes</taxon>
        <taxon>ecological metagenomes</taxon>
    </lineage>
</organism>
<evidence type="ECO:0008006" key="2">
    <source>
        <dbReference type="Google" id="ProtNLM"/>
    </source>
</evidence>
<reference evidence="1" key="1">
    <citation type="submission" date="2018-06" db="EMBL/GenBank/DDBJ databases">
        <authorList>
            <person name="Zhirakovskaya E."/>
        </authorList>
    </citation>
    <scope>NUCLEOTIDE SEQUENCE</scope>
</reference>
<name>A0A3B0Y9D4_9ZZZZ</name>
<evidence type="ECO:0000313" key="1">
    <source>
        <dbReference type="EMBL" id="VAW77425.1"/>
    </source>
</evidence>
<dbReference type="EMBL" id="UOFL01000131">
    <property type="protein sequence ID" value="VAW77425.1"/>
    <property type="molecule type" value="Genomic_DNA"/>
</dbReference>
<sequence>MSNTRFLYMATADARGHLMRAQILTHALRSAGGTVDVMTTSEPGQDFLAGFEIESTLLSKHYAVQFDKTQNMLRRESNRNVLAYILRPERMLRDIYKLRKHFRQADLVINDSFHPAILFMTLIPKWRKKIVHVYGVSLRVALEDKDSYDERLPKWLVAKFRRIVKRLIDSAHARIEHDFAFTQAKTQANNCFQLPTPVVVVSAHSSEILKTSQTASVYLNPHFTETSLADALEQGLSDMQLKYHCVGEGYATRPGWMARDTKFVHKAINSELIISAPGMASLSIAMVYDKPIILIRTDQPEQITNAQRATELGLFHEVVVWRQDKDDFRQQLIQAATRLLNNDEQKQSTTEVGYEIATKRLNHWVTLLLKLAQ</sequence>